<proteinExistence type="predicted"/>
<gene>
    <name evidence="2" type="ORF">O9K51_08922</name>
</gene>
<name>A0AB34FJ62_9HYPO</name>
<evidence type="ECO:0000313" key="3">
    <source>
        <dbReference type="Proteomes" id="UP001163105"/>
    </source>
</evidence>
<sequence length="314" mass="34244">MAAKGCQRVGDLNTPEQHIMASQGTPDHKQCQIPVAPSDPQAEILNCCMSCALNFAEVKHAKIWTKQYTTVVYNVLFGGYDKKQRDDNTRRKDLLARRDDILESLATALEVVCPQTPERQLVEGTGDDEPREGLAAAEDWGMESEGEYTYRPLQPNHTDQFTVQGYISATLSDLIPAANDTLTIDDIQTTDPRVSSEEHVDDLLRQLDAVDTVLQELRANAVTEETAAAARKSLPEIRDSMPGGLVVEVDMSLSMMPHVQDHSIQTPTLESSVAGSSATNGSTTTNGAVRGENSTVNAFADETAARLLRDTTLL</sequence>
<protein>
    <submittedName>
        <fullName evidence="2">Uncharacterized protein</fullName>
    </submittedName>
</protein>
<dbReference type="Proteomes" id="UP001163105">
    <property type="component" value="Unassembled WGS sequence"/>
</dbReference>
<dbReference type="EMBL" id="JAQHRD010000008">
    <property type="protein sequence ID" value="KAJ6438330.1"/>
    <property type="molecule type" value="Genomic_DNA"/>
</dbReference>
<keyword evidence="3" id="KW-1185">Reference proteome</keyword>
<organism evidence="2 3">
    <name type="scientific">Purpureocillium lavendulum</name>
    <dbReference type="NCBI Taxonomy" id="1247861"/>
    <lineage>
        <taxon>Eukaryota</taxon>
        <taxon>Fungi</taxon>
        <taxon>Dikarya</taxon>
        <taxon>Ascomycota</taxon>
        <taxon>Pezizomycotina</taxon>
        <taxon>Sordariomycetes</taxon>
        <taxon>Hypocreomycetidae</taxon>
        <taxon>Hypocreales</taxon>
        <taxon>Ophiocordycipitaceae</taxon>
        <taxon>Purpureocillium</taxon>
    </lineage>
</organism>
<evidence type="ECO:0000256" key="1">
    <source>
        <dbReference type="SAM" id="MobiDB-lite"/>
    </source>
</evidence>
<comment type="caution">
    <text evidence="2">The sequence shown here is derived from an EMBL/GenBank/DDBJ whole genome shotgun (WGS) entry which is preliminary data.</text>
</comment>
<feature type="region of interest" description="Disordered" evidence="1">
    <location>
        <begin position="261"/>
        <end position="294"/>
    </location>
</feature>
<accession>A0AB34FJ62</accession>
<feature type="compositionally biased region" description="Low complexity" evidence="1">
    <location>
        <begin position="271"/>
        <end position="289"/>
    </location>
</feature>
<dbReference type="AlphaFoldDB" id="A0AB34FJ62"/>
<reference evidence="2" key="1">
    <citation type="submission" date="2023-01" db="EMBL/GenBank/DDBJ databases">
        <title>The growth and conidiation of Purpureocillium lavendulum are regulated by nitrogen source and histone H3K14 acetylation.</title>
        <authorList>
            <person name="Tang P."/>
            <person name="Han J."/>
            <person name="Zhang C."/>
            <person name="Tang P."/>
            <person name="Qi F."/>
            <person name="Zhang K."/>
            <person name="Liang L."/>
        </authorList>
    </citation>
    <scope>NUCLEOTIDE SEQUENCE</scope>
    <source>
        <strain evidence="2">YMF1.00683</strain>
    </source>
</reference>
<evidence type="ECO:0000313" key="2">
    <source>
        <dbReference type="EMBL" id="KAJ6438330.1"/>
    </source>
</evidence>